<protein>
    <submittedName>
        <fullName evidence="3">Pimeloyl-ACP methyl ester carboxylesterase</fullName>
    </submittedName>
</protein>
<dbReference type="Proteomes" id="UP000291483">
    <property type="component" value="Unassembled WGS sequence"/>
</dbReference>
<dbReference type="GO" id="GO:0003824">
    <property type="term" value="F:catalytic activity"/>
    <property type="evidence" value="ECO:0007669"/>
    <property type="project" value="UniProtKB-ARBA"/>
</dbReference>
<dbReference type="PANTHER" id="PTHR43798:SF33">
    <property type="entry name" value="HYDROLASE, PUTATIVE (AFU_ORTHOLOGUE AFUA_2G14860)-RELATED"/>
    <property type="match status" value="1"/>
</dbReference>
<dbReference type="OrthoDB" id="7185741at2"/>
<accession>A0A4Q8ANQ9</accession>
<comment type="caution">
    <text evidence="3">The sequence shown here is derived from an EMBL/GenBank/DDBJ whole genome shotgun (WGS) entry which is preliminary data.</text>
</comment>
<dbReference type="Pfam" id="PF12697">
    <property type="entry name" value="Abhydrolase_6"/>
    <property type="match status" value="1"/>
</dbReference>
<sequence length="316" mass="33971">MKKFLRITLRTLGVIVAVIALALATTAVVNVTATTAEAERIESYGQLVPVDGKNMNVVISGAGDETIVLLPGFGTAAPALDFSPLITELATDYRVVAVEPFGYGLSDGTEKARTSENIANEVHEALQALDIDRYVLMGHSIAGIYGLEYTEHFRDEVTAFVGIDSSVPDQPGMDKELPLAAMQTAKTLGLMRVLYALSDPYAGLDFDTETAEQMTMLSAQNSLSTTYVNELKHIAENFAAASARTFPHDLPVLLFAQAENPDFATWAELHEEQAASVEHGEVVFLDGDHYLHHTLSPEIADDTARFLSALGSAPAA</sequence>
<dbReference type="InterPro" id="IPR000073">
    <property type="entry name" value="AB_hydrolase_1"/>
</dbReference>
<name>A0A4Q8ANQ9_9MICO</name>
<evidence type="ECO:0000259" key="2">
    <source>
        <dbReference type="Pfam" id="PF12697"/>
    </source>
</evidence>
<keyword evidence="1" id="KW-0732">Signal</keyword>
<dbReference type="SUPFAM" id="SSF53474">
    <property type="entry name" value="alpha/beta-Hydrolases"/>
    <property type="match status" value="1"/>
</dbReference>
<dbReference type="PANTHER" id="PTHR43798">
    <property type="entry name" value="MONOACYLGLYCEROL LIPASE"/>
    <property type="match status" value="1"/>
</dbReference>
<organism evidence="3 4">
    <name type="scientific">Microterricola gilva</name>
    <dbReference type="NCBI Taxonomy" id="393267"/>
    <lineage>
        <taxon>Bacteria</taxon>
        <taxon>Bacillati</taxon>
        <taxon>Actinomycetota</taxon>
        <taxon>Actinomycetes</taxon>
        <taxon>Micrococcales</taxon>
        <taxon>Microbacteriaceae</taxon>
        <taxon>Microterricola</taxon>
    </lineage>
</organism>
<dbReference type="GO" id="GO:0016020">
    <property type="term" value="C:membrane"/>
    <property type="evidence" value="ECO:0007669"/>
    <property type="project" value="TreeGrafter"/>
</dbReference>
<feature type="chain" id="PRO_5039041788" evidence="1">
    <location>
        <begin position="30"/>
        <end position="316"/>
    </location>
</feature>
<proteinExistence type="predicted"/>
<dbReference type="AlphaFoldDB" id="A0A4Q8ANQ9"/>
<evidence type="ECO:0000256" key="1">
    <source>
        <dbReference type="SAM" id="SignalP"/>
    </source>
</evidence>
<dbReference type="InterPro" id="IPR029058">
    <property type="entry name" value="AB_hydrolase_fold"/>
</dbReference>
<gene>
    <name evidence="3" type="ORF">EV379_1923</name>
</gene>
<dbReference type="RefSeq" id="WP_130507387.1">
    <property type="nucleotide sequence ID" value="NZ_SHLC01000001.1"/>
</dbReference>
<keyword evidence="4" id="KW-1185">Reference proteome</keyword>
<dbReference type="Gene3D" id="3.40.50.1820">
    <property type="entry name" value="alpha/beta hydrolase"/>
    <property type="match status" value="1"/>
</dbReference>
<reference evidence="3 4" key="1">
    <citation type="submission" date="2019-02" db="EMBL/GenBank/DDBJ databases">
        <title>Sequencing the genomes of 1000 actinobacteria strains.</title>
        <authorList>
            <person name="Klenk H.-P."/>
        </authorList>
    </citation>
    <scope>NUCLEOTIDE SEQUENCE [LARGE SCALE GENOMIC DNA]</scope>
    <source>
        <strain evidence="3 4">DSM 18319</strain>
    </source>
</reference>
<dbReference type="InterPro" id="IPR050266">
    <property type="entry name" value="AB_hydrolase_sf"/>
</dbReference>
<dbReference type="EMBL" id="SHLC01000001">
    <property type="protein sequence ID" value="RZU65589.1"/>
    <property type="molecule type" value="Genomic_DNA"/>
</dbReference>
<feature type="signal peptide" evidence="1">
    <location>
        <begin position="1"/>
        <end position="29"/>
    </location>
</feature>
<evidence type="ECO:0000313" key="3">
    <source>
        <dbReference type="EMBL" id="RZU65589.1"/>
    </source>
</evidence>
<feature type="domain" description="AB hydrolase-1" evidence="2">
    <location>
        <begin position="67"/>
        <end position="293"/>
    </location>
</feature>
<evidence type="ECO:0000313" key="4">
    <source>
        <dbReference type="Proteomes" id="UP000291483"/>
    </source>
</evidence>